<evidence type="ECO:0000313" key="4">
    <source>
        <dbReference type="EMBL" id="KAJ5076589.1"/>
    </source>
</evidence>
<dbReference type="SMART" id="SM00175">
    <property type="entry name" value="RAB"/>
    <property type="match status" value="1"/>
</dbReference>
<evidence type="ECO:0000256" key="3">
    <source>
        <dbReference type="SAM" id="MobiDB-lite"/>
    </source>
</evidence>
<name>A0A9Q0RFB7_ANAIG</name>
<dbReference type="SMART" id="SM00174">
    <property type="entry name" value="RHO"/>
    <property type="match status" value="1"/>
</dbReference>
<evidence type="ECO:0000313" key="5">
    <source>
        <dbReference type="Proteomes" id="UP001149090"/>
    </source>
</evidence>
<dbReference type="OrthoDB" id="8830751at2759"/>
<comment type="caution">
    <text evidence="4">The sequence shown here is derived from an EMBL/GenBank/DDBJ whole genome shotgun (WGS) entry which is preliminary data.</text>
</comment>
<reference evidence="4" key="1">
    <citation type="submission" date="2022-10" db="EMBL/GenBank/DDBJ databases">
        <title>Novel sulphate-reducing endosymbionts in the free-living metamonad Anaeramoeba.</title>
        <authorList>
            <person name="Jerlstrom-Hultqvist J."/>
            <person name="Cepicka I."/>
            <person name="Gallot-Lavallee L."/>
            <person name="Salas-Leiva D."/>
            <person name="Curtis B.A."/>
            <person name="Zahonova K."/>
            <person name="Pipaliya S."/>
            <person name="Dacks J."/>
            <person name="Roger A.J."/>
        </authorList>
    </citation>
    <scope>NUCLEOTIDE SEQUENCE</scope>
    <source>
        <strain evidence="4">BMAN</strain>
    </source>
</reference>
<dbReference type="SMART" id="SM00173">
    <property type="entry name" value="RAS"/>
    <property type="match status" value="1"/>
</dbReference>
<dbReference type="Gene3D" id="3.40.50.300">
    <property type="entry name" value="P-loop containing nucleotide triphosphate hydrolases"/>
    <property type="match status" value="1"/>
</dbReference>
<dbReference type="NCBIfam" id="TIGR00231">
    <property type="entry name" value="small_GTP"/>
    <property type="match status" value="1"/>
</dbReference>
<dbReference type="InterPro" id="IPR027417">
    <property type="entry name" value="P-loop_NTPase"/>
</dbReference>
<proteinExistence type="predicted"/>
<dbReference type="Proteomes" id="UP001149090">
    <property type="component" value="Unassembled WGS sequence"/>
</dbReference>
<dbReference type="InterPro" id="IPR003578">
    <property type="entry name" value="Small_GTPase_Rho"/>
</dbReference>
<dbReference type="InterPro" id="IPR005225">
    <property type="entry name" value="Small_GTP-bd"/>
</dbReference>
<dbReference type="GO" id="GO:0003924">
    <property type="term" value="F:GTPase activity"/>
    <property type="evidence" value="ECO:0007669"/>
    <property type="project" value="InterPro"/>
</dbReference>
<dbReference type="GO" id="GO:0005525">
    <property type="term" value="F:GTP binding"/>
    <property type="evidence" value="ECO:0007669"/>
    <property type="project" value="UniProtKB-KW"/>
</dbReference>
<evidence type="ECO:0000256" key="2">
    <source>
        <dbReference type="ARBA" id="ARBA00023134"/>
    </source>
</evidence>
<accession>A0A9Q0RFB7</accession>
<dbReference type="EMBL" id="JAPDFW010000060">
    <property type="protein sequence ID" value="KAJ5076589.1"/>
    <property type="molecule type" value="Genomic_DNA"/>
</dbReference>
<dbReference type="Pfam" id="PF00071">
    <property type="entry name" value="Ras"/>
    <property type="match status" value="1"/>
</dbReference>
<dbReference type="InterPro" id="IPR001806">
    <property type="entry name" value="Small_GTPase"/>
</dbReference>
<dbReference type="SUPFAM" id="SSF52540">
    <property type="entry name" value="P-loop containing nucleoside triphosphate hydrolases"/>
    <property type="match status" value="1"/>
</dbReference>
<protein>
    <submittedName>
        <fullName evidence="4">Rho-related gtp-binding protein rhog</fullName>
    </submittedName>
</protein>
<sequence>MEKFQVLFIGNFYVGKTSLLITYNEGKFPEKNNELFYIDFSKKFQIKNREIEIEFEDSILPESYQEGVIEKYKINKANVISICFAIDNDHSFEDIETEWIPKIEENSSNPKIILIGTKIDLRNKLKEENQKLITKEEGIELAKKINAIKYFECSSLNQKGIETIFNEIALICVGKDRNEQNKQNEQNEQNEQEMNKKCILN</sequence>
<dbReference type="PANTHER" id="PTHR24072">
    <property type="entry name" value="RHO FAMILY GTPASE"/>
    <property type="match status" value="1"/>
</dbReference>
<keyword evidence="1" id="KW-0547">Nucleotide-binding</keyword>
<dbReference type="PROSITE" id="PS51419">
    <property type="entry name" value="RAB"/>
    <property type="match status" value="1"/>
</dbReference>
<dbReference type="AlphaFoldDB" id="A0A9Q0RFB7"/>
<dbReference type="CDD" id="cd00157">
    <property type="entry name" value="Rho"/>
    <property type="match status" value="1"/>
</dbReference>
<keyword evidence="5" id="KW-1185">Reference proteome</keyword>
<keyword evidence="2" id="KW-0342">GTP-binding</keyword>
<dbReference type="GO" id="GO:0007264">
    <property type="term" value="P:small GTPase-mediated signal transduction"/>
    <property type="evidence" value="ECO:0007669"/>
    <property type="project" value="InterPro"/>
</dbReference>
<feature type="region of interest" description="Disordered" evidence="3">
    <location>
        <begin position="180"/>
        <end position="201"/>
    </location>
</feature>
<organism evidence="4 5">
    <name type="scientific">Anaeramoeba ignava</name>
    <name type="common">Anaerobic marine amoeba</name>
    <dbReference type="NCBI Taxonomy" id="1746090"/>
    <lineage>
        <taxon>Eukaryota</taxon>
        <taxon>Metamonada</taxon>
        <taxon>Anaeramoebidae</taxon>
        <taxon>Anaeramoeba</taxon>
    </lineage>
</organism>
<evidence type="ECO:0000256" key="1">
    <source>
        <dbReference type="ARBA" id="ARBA00022741"/>
    </source>
</evidence>
<dbReference type="PRINTS" id="PR00449">
    <property type="entry name" value="RASTRNSFRMNG"/>
</dbReference>
<gene>
    <name evidence="4" type="ORF">M0811_06169</name>
</gene>
<dbReference type="PROSITE" id="PS51420">
    <property type="entry name" value="RHO"/>
    <property type="match status" value="1"/>
</dbReference>
<dbReference type="PROSITE" id="PS51421">
    <property type="entry name" value="RAS"/>
    <property type="match status" value="1"/>
</dbReference>